<dbReference type="InParanoid" id="A0A061DGK0"/>
<dbReference type="AlphaFoldDB" id="A0A061DGK0"/>
<dbReference type="HOGENOM" id="CLU_2817566_0_0_1"/>
<dbReference type="Proteomes" id="UP000026915">
    <property type="component" value="Chromosome 1"/>
</dbReference>
<sequence length="67" mass="7762">MLVRVIEFDYNQRSLEILLLTENQIGCTESELDSGQERPGMPQVVVQQQRQLPPTIRIARNSRLFCC</sequence>
<dbReference type="EMBL" id="CM001879">
    <property type="protein sequence ID" value="EOX91470.1"/>
    <property type="molecule type" value="Genomic_DNA"/>
</dbReference>
<keyword evidence="2" id="KW-1185">Reference proteome</keyword>
<dbReference type="Gramene" id="EOX91470">
    <property type="protein sequence ID" value="EOX91470"/>
    <property type="gene ID" value="TCM_000653"/>
</dbReference>
<evidence type="ECO:0000313" key="2">
    <source>
        <dbReference type="Proteomes" id="UP000026915"/>
    </source>
</evidence>
<gene>
    <name evidence="1" type="ORF">TCM_000653</name>
</gene>
<name>A0A061DGK0_THECC</name>
<protein>
    <submittedName>
        <fullName evidence="1">Uncharacterized protein</fullName>
    </submittedName>
</protein>
<evidence type="ECO:0000313" key="1">
    <source>
        <dbReference type="EMBL" id="EOX91470.1"/>
    </source>
</evidence>
<accession>A0A061DGK0</accession>
<organism evidence="1 2">
    <name type="scientific">Theobroma cacao</name>
    <name type="common">Cacao</name>
    <name type="synonym">Cocoa</name>
    <dbReference type="NCBI Taxonomy" id="3641"/>
    <lineage>
        <taxon>Eukaryota</taxon>
        <taxon>Viridiplantae</taxon>
        <taxon>Streptophyta</taxon>
        <taxon>Embryophyta</taxon>
        <taxon>Tracheophyta</taxon>
        <taxon>Spermatophyta</taxon>
        <taxon>Magnoliopsida</taxon>
        <taxon>eudicotyledons</taxon>
        <taxon>Gunneridae</taxon>
        <taxon>Pentapetalae</taxon>
        <taxon>rosids</taxon>
        <taxon>malvids</taxon>
        <taxon>Malvales</taxon>
        <taxon>Malvaceae</taxon>
        <taxon>Byttnerioideae</taxon>
        <taxon>Theobroma</taxon>
    </lineage>
</organism>
<reference evidence="1 2" key="1">
    <citation type="journal article" date="2013" name="Genome Biol.">
        <title>The genome sequence of the most widely cultivated cacao type and its use to identify candidate genes regulating pod color.</title>
        <authorList>
            <person name="Motamayor J.C."/>
            <person name="Mockaitis K."/>
            <person name="Schmutz J."/>
            <person name="Haiminen N."/>
            <person name="Iii D.L."/>
            <person name="Cornejo O."/>
            <person name="Findley S.D."/>
            <person name="Zheng P."/>
            <person name="Utro F."/>
            <person name="Royaert S."/>
            <person name="Saski C."/>
            <person name="Jenkins J."/>
            <person name="Podicheti R."/>
            <person name="Zhao M."/>
            <person name="Scheffler B.E."/>
            <person name="Stack J.C."/>
            <person name="Feltus F.A."/>
            <person name="Mustiga G.M."/>
            <person name="Amores F."/>
            <person name="Phillips W."/>
            <person name="Marelli J.P."/>
            <person name="May G.D."/>
            <person name="Shapiro H."/>
            <person name="Ma J."/>
            <person name="Bustamante C.D."/>
            <person name="Schnell R.J."/>
            <person name="Main D."/>
            <person name="Gilbert D."/>
            <person name="Parida L."/>
            <person name="Kuhn D.N."/>
        </authorList>
    </citation>
    <scope>NUCLEOTIDE SEQUENCE [LARGE SCALE GENOMIC DNA]</scope>
    <source>
        <strain evidence="2">cv. Matina 1-6</strain>
    </source>
</reference>
<proteinExistence type="predicted"/>